<protein>
    <submittedName>
        <fullName evidence="1">Uncharacterized protein</fullName>
    </submittedName>
</protein>
<accession>A3IYU9</accession>
<evidence type="ECO:0000313" key="1">
    <source>
        <dbReference type="EMBL" id="EAZ88360.1"/>
    </source>
</evidence>
<reference evidence="1 2" key="1">
    <citation type="submission" date="2007-03" db="EMBL/GenBank/DDBJ databases">
        <authorList>
            <person name="Stal L."/>
            <person name="Ferriera S."/>
            <person name="Johnson J."/>
            <person name="Kravitz S."/>
            <person name="Beeson K."/>
            <person name="Sutton G."/>
            <person name="Rogers Y.-H."/>
            <person name="Friedman R."/>
            <person name="Frazier M."/>
            <person name="Venter J.C."/>
        </authorList>
    </citation>
    <scope>NUCLEOTIDE SEQUENCE [LARGE SCALE GENOMIC DNA]</scope>
    <source>
        <strain evidence="1 2">CCY0110</strain>
    </source>
</reference>
<name>A3IYU9_9CHRO</name>
<keyword evidence="2" id="KW-1185">Reference proteome</keyword>
<organism evidence="1 2">
    <name type="scientific">Crocosphaera chwakensis CCY0110</name>
    <dbReference type="NCBI Taxonomy" id="391612"/>
    <lineage>
        <taxon>Bacteria</taxon>
        <taxon>Bacillati</taxon>
        <taxon>Cyanobacteriota</taxon>
        <taxon>Cyanophyceae</taxon>
        <taxon>Oscillatoriophycideae</taxon>
        <taxon>Chroococcales</taxon>
        <taxon>Aphanothecaceae</taxon>
        <taxon>Crocosphaera</taxon>
        <taxon>Crocosphaera chwakensis</taxon>
    </lineage>
</organism>
<gene>
    <name evidence="1" type="ORF">CY0110_31110</name>
</gene>
<comment type="caution">
    <text evidence="1">The sequence shown here is derived from an EMBL/GenBank/DDBJ whole genome shotgun (WGS) entry which is preliminary data.</text>
</comment>
<dbReference type="Proteomes" id="UP000003781">
    <property type="component" value="Unassembled WGS sequence"/>
</dbReference>
<dbReference type="EMBL" id="AAXW01000088">
    <property type="protein sequence ID" value="EAZ88360.1"/>
    <property type="molecule type" value="Genomic_DNA"/>
</dbReference>
<proteinExistence type="predicted"/>
<evidence type="ECO:0000313" key="2">
    <source>
        <dbReference type="Proteomes" id="UP000003781"/>
    </source>
</evidence>
<sequence>MLDEFGFSSAFRYGQKKGQRANNKLNKQTYLFFSIIFLILIVI</sequence>
<dbReference type="AlphaFoldDB" id="A3IYU9"/>